<keyword evidence="3" id="KW-0520">NAD</keyword>
<keyword evidence="8" id="KW-1185">Reference proteome</keyword>
<dbReference type="Gene3D" id="3.40.605.10">
    <property type="entry name" value="Aldehyde Dehydrogenase, Chain A, domain 1"/>
    <property type="match status" value="1"/>
</dbReference>
<dbReference type="InterPro" id="IPR015590">
    <property type="entry name" value="Aldehyde_DH_dom"/>
</dbReference>
<dbReference type="RefSeq" id="WP_211319415.1">
    <property type="nucleotide sequence ID" value="NZ_QGDQ01000010.1"/>
</dbReference>
<dbReference type="GO" id="GO:0005737">
    <property type="term" value="C:cytoplasm"/>
    <property type="evidence" value="ECO:0007669"/>
    <property type="project" value="TreeGrafter"/>
</dbReference>
<feature type="active site" evidence="5">
    <location>
        <position position="226"/>
    </location>
</feature>
<evidence type="ECO:0000256" key="2">
    <source>
        <dbReference type="ARBA" id="ARBA00023002"/>
    </source>
</evidence>
<dbReference type="Proteomes" id="UP000245469">
    <property type="component" value="Unassembled WGS sequence"/>
</dbReference>
<dbReference type="PROSITE" id="PS00070">
    <property type="entry name" value="ALDEHYDE_DEHYDR_CYS"/>
    <property type="match status" value="1"/>
</dbReference>
<dbReference type="FunFam" id="3.40.309.10:FF:000003">
    <property type="entry name" value="Aldehyde dehydrogenase"/>
    <property type="match status" value="1"/>
</dbReference>
<evidence type="ECO:0000256" key="5">
    <source>
        <dbReference type="PIRSR" id="PIRSR036492-1"/>
    </source>
</evidence>
<comment type="similarity">
    <text evidence="1 4">Belongs to the aldehyde dehydrogenase family.</text>
</comment>
<dbReference type="InterPro" id="IPR016160">
    <property type="entry name" value="Ald_DH_CS_CYS"/>
</dbReference>
<dbReference type="PIRSF" id="PIRSF036492">
    <property type="entry name" value="ALDH"/>
    <property type="match status" value="1"/>
</dbReference>
<keyword evidence="2 4" id="KW-0560">Oxidoreductase</keyword>
<feature type="domain" description="Aldehyde dehydrogenase" evidence="6">
    <location>
        <begin position="30"/>
        <end position="444"/>
    </location>
</feature>
<proteinExistence type="inferred from homology"/>
<feature type="active site" evidence="5">
    <location>
        <position position="260"/>
    </location>
</feature>
<dbReference type="InterPro" id="IPR016161">
    <property type="entry name" value="Ald_DH/histidinol_DH"/>
</dbReference>
<name>A0A316AA23_9ACTN</name>
<dbReference type="FunFam" id="3.40.605.10:FF:000004">
    <property type="entry name" value="Aldehyde dehydrogenase"/>
    <property type="match status" value="1"/>
</dbReference>
<comment type="caution">
    <text evidence="7">The sequence shown here is derived from an EMBL/GenBank/DDBJ whole genome shotgun (WGS) entry which is preliminary data.</text>
</comment>
<protein>
    <recommendedName>
        <fullName evidence="4">Aldehyde dehydrogenase</fullName>
    </recommendedName>
</protein>
<dbReference type="InterPro" id="IPR016163">
    <property type="entry name" value="Ald_DH_C"/>
</dbReference>
<dbReference type="GO" id="GO:0006081">
    <property type="term" value="P:aldehyde metabolic process"/>
    <property type="evidence" value="ECO:0007669"/>
    <property type="project" value="InterPro"/>
</dbReference>
<dbReference type="AlphaFoldDB" id="A0A316AA23"/>
<evidence type="ECO:0000313" key="8">
    <source>
        <dbReference type="Proteomes" id="UP000245469"/>
    </source>
</evidence>
<dbReference type="PANTHER" id="PTHR43570:SF16">
    <property type="entry name" value="ALDEHYDE DEHYDROGENASE TYPE III, ISOFORM Q"/>
    <property type="match status" value="1"/>
</dbReference>
<reference evidence="7 8" key="1">
    <citation type="submission" date="2018-03" db="EMBL/GenBank/DDBJ databases">
        <title>Genomic Encyclopedia of Archaeal and Bacterial Type Strains, Phase II (KMG-II): from individual species to whole genera.</title>
        <authorList>
            <person name="Goeker M."/>
        </authorList>
    </citation>
    <scope>NUCLEOTIDE SEQUENCE [LARGE SCALE GENOMIC DNA]</scope>
    <source>
        <strain evidence="7 8">DSM 44889</strain>
    </source>
</reference>
<dbReference type="GO" id="GO:0004029">
    <property type="term" value="F:aldehyde dehydrogenase (NAD+) activity"/>
    <property type="evidence" value="ECO:0007669"/>
    <property type="project" value="TreeGrafter"/>
</dbReference>
<evidence type="ECO:0000313" key="7">
    <source>
        <dbReference type="EMBL" id="PWJ53850.1"/>
    </source>
</evidence>
<dbReference type="EMBL" id="QGDQ01000010">
    <property type="protein sequence ID" value="PWJ53850.1"/>
    <property type="molecule type" value="Genomic_DNA"/>
</dbReference>
<dbReference type="SUPFAM" id="SSF53720">
    <property type="entry name" value="ALDH-like"/>
    <property type="match status" value="1"/>
</dbReference>
<dbReference type="Pfam" id="PF00171">
    <property type="entry name" value="Aldedh"/>
    <property type="match status" value="1"/>
</dbReference>
<evidence type="ECO:0000259" key="6">
    <source>
        <dbReference type="Pfam" id="PF00171"/>
    </source>
</evidence>
<dbReference type="InterPro" id="IPR012394">
    <property type="entry name" value="Aldehyde_DH_NAD(P)"/>
</dbReference>
<evidence type="ECO:0000256" key="1">
    <source>
        <dbReference type="ARBA" id="ARBA00009986"/>
    </source>
</evidence>
<organism evidence="7 8">
    <name type="scientific">Quadrisphaera granulorum</name>
    <dbReference type="NCBI Taxonomy" id="317664"/>
    <lineage>
        <taxon>Bacteria</taxon>
        <taxon>Bacillati</taxon>
        <taxon>Actinomycetota</taxon>
        <taxon>Actinomycetes</taxon>
        <taxon>Kineosporiales</taxon>
        <taxon>Kineosporiaceae</taxon>
        <taxon>Quadrisphaera</taxon>
    </lineage>
</organism>
<dbReference type="Gene3D" id="3.40.309.10">
    <property type="entry name" value="Aldehyde Dehydrogenase, Chain A, domain 2"/>
    <property type="match status" value="1"/>
</dbReference>
<dbReference type="CDD" id="cd07087">
    <property type="entry name" value="ALDH_F3-13-14_CALDH-like"/>
    <property type="match status" value="1"/>
</dbReference>
<evidence type="ECO:0000256" key="3">
    <source>
        <dbReference type="ARBA" id="ARBA00023027"/>
    </source>
</evidence>
<dbReference type="InterPro" id="IPR016162">
    <property type="entry name" value="Ald_DH_N"/>
</dbReference>
<sequence>MPAPDVTDVTGVTGVASGSAAATVAALRGTFASGITRPVGWRLAQLDALSRMLVEHRDVLEEAVRRDLGKAPLETRTTEVALLQMEVKHTRRHLRRWLRPVRSGVPLALQPASASTVLEPLGVALIIGAWNYPLLLTLSPLVGALAAGDCAVLKPSELAPATSRLLAELLPEALDRRAVVVVEGGVPETTDVLRERFDVIFYTGSGRVGRVVMAAAAEHLTPVVLELGGKCPVYVDASADLDVAADRIAWGKFTNAGQTCVAPDYLLATPAVLEQLLPKIEAAARRMYGPAPIRSQDYCRIVSERHFDRLTSLLAGHAPAFGGTADRGERRIAPTAVVVRDDTDPLLQEEVFGPVLPVVEVSGEEEAIARVAAGDKPLALYVFTASAASRRTWSEQTSSGAICFDGPLLHLAVPGIPFGGVGASGMGSYHGRRSVVAFSHEKAVFSKPTRPDTTRLLSPPFGPLGRAVVEMLAR</sequence>
<evidence type="ECO:0000256" key="4">
    <source>
        <dbReference type="PIRNR" id="PIRNR036492"/>
    </source>
</evidence>
<accession>A0A316AA23</accession>
<gene>
    <name evidence="7" type="ORF">BXY45_11093</name>
</gene>
<dbReference type="PANTHER" id="PTHR43570">
    <property type="entry name" value="ALDEHYDE DEHYDROGENASE"/>
    <property type="match status" value="1"/>
</dbReference>